<protein>
    <submittedName>
        <fullName evidence="1">Uncharacterized protein</fullName>
    </submittedName>
</protein>
<evidence type="ECO:0000313" key="1">
    <source>
        <dbReference type="EMBL" id="EDM79419.1"/>
    </source>
</evidence>
<dbReference type="STRING" id="391625.PPSIR1_34872"/>
<accession>A6G3N2</accession>
<dbReference type="Proteomes" id="UP000005801">
    <property type="component" value="Unassembled WGS sequence"/>
</dbReference>
<dbReference type="OrthoDB" id="5502480at2"/>
<sequence length="302" mass="32732">MNAKRLPLVLLLAVLTLGLVELVASALVYRERVSDEDWEAAAAFVAEHPGEAVLVSEDWLAARAAMELPAEAARALEGLPDLRGQQRFWILAPGRRSPWTARTHPELEGMAAPEAEAVHRFGALRLHAFANPSAGAETFDLLDALPDAAVASPSGKCRSQSGLSWRCKEGGLRVREVEVDYRPRRCLAVELDSGVQAKVSLGAVELGDRLRGHLGFGDFNARLRNDGAAELELWIDGALAARWLFTDDQGWAALALATEPGTHALELRVRLSAAGTWQRDGHRNSPTNAICVEVRGLMEATQ</sequence>
<dbReference type="EMBL" id="ABCS01000019">
    <property type="protein sequence ID" value="EDM79419.1"/>
    <property type="molecule type" value="Genomic_DNA"/>
</dbReference>
<keyword evidence="2" id="KW-1185">Reference proteome</keyword>
<evidence type="ECO:0000313" key="2">
    <source>
        <dbReference type="Proteomes" id="UP000005801"/>
    </source>
</evidence>
<name>A6G3N2_9BACT</name>
<reference evidence="1 2" key="1">
    <citation type="submission" date="2007-06" db="EMBL/GenBank/DDBJ databases">
        <authorList>
            <person name="Shimkets L."/>
            <person name="Ferriera S."/>
            <person name="Johnson J."/>
            <person name="Kravitz S."/>
            <person name="Beeson K."/>
            <person name="Sutton G."/>
            <person name="Rogers Y.-H."/>
            <person name="Friedman R."/>
            <person name="Frazier M."/>
            <person name="Venter J.C."/>
        </authorList>
    </citation>
    <scope>NUCLEOTIDE SEQUENCE [LARGE SCALE GENOMIC DNA]</scope>
    <source>
        <strain evidence="1 2">SIR-1</strain>
    </source>
</reference>
<dbReference type="AlphaFoldDB" id="A6G3N2"/>
<dbReference type="RefSeq" id="WP_006971331.1">
    <property type="nucleotide sequence ID" value="NZ_ABCS01000019.1"/>
</dbReference>
<proteinExistence type="predicted"/>
<gene>
    <name evidence="1" type="ORF">PPSIR1_34872</name>
</gene>
<organism evidence="1 2">
    <name type="scientific">Plesiocystis pacifica SIR-1</name>
    <dbReference type="NCBI Taxonomy" id="391625"/>
    <lineage>
        <taxon>Bacteria</taxon>
        <taxon>Pseudomonadati</taxon>
        <taxon>Myxococcota</taxon>
        <taxon>Polyangia</taxon>
        <taxon>Nannocystales</taxon>
        <taxon>Nannocystaceae</taxon>
        <taxon>Plesiocystis</taxon>
    </lineage>
</organism>
<comment type="caution">
    <text evidence="1">The sequence shown here is derived from an EMBL/GenBank/DDBJ whole genome shotgun (WGS) entry which is preliminary data.</text>
</comment>